<dbReference type="Proteomes" id="UP001142393">
    <property type="component" value="Unassembled WGS sequence"/>
</dbReference>
<dbReference type="NCBIfam" id="TIGR00296">
    <property type="entry name" value="TIGR00296 family protein"/>
    <property type="match status" value="1"/>
</dbReference>
<dbReference type="PROSITE" id="PS51112">
    <property type="entry name" value="AMMECR1"/>
    <property type="match status" value="1"/>
</dbReference>
<organism evidence="2 3">
    <name type="scientific">Lentinula detonsa</name>
    <dbReference type="NCBI Taxonomy" id="2804962"/>
    <lineage>
        <taxon>Eukaryota</taxon>
        <taxon>Fungi</taxon>
        <taxon>Dikarya</taxon>
        <taxon>Basidiomycota</taxon>
        <taxon>Agaricomycotina</taxon>
        <taxon>Agaricomycetes</taxon>
        <taxon>Agaricomycetidae</taxon>
        <taxon>Agaricales</taxon>
        <taxon>Marasmiineae</taxon>
        <taxon>Omphalotaceae</taxon>
        <taxon>Lentinula</taxon>
    </lineage>
</organism>
<dbReference type="Pfam" id="PF01871">
    <property type="entry name" value="AMMECR1"/>
    <property type="match status" value="1"/>
</dbReference>
<dbReference type="PANTHER" id="PTHR13016">
    <property type="entry name" value="AMMECR1 HOMOLOG"/>
    <property type="match status" value="1"/>
</dbReference>
<evidence type="ECO:0000313" key="3">
    <source>
        <dbReference type="Proteomes" id="UP001142393"/>
    </source>
</evidence>
<feature type="domain" description="AMMECR1" evidence="1">
    <location>
        <begin position="37"/>
        <end position="258"/>
    </location>
</feature>
<keyword evidence="3" id="KW-1185">Reference proteome</keyword>
<comment type="caution">
    <text evidence="2">The sequence shown here is derived from an EMBL/GenBank/DDBJ whole genome shotgun (WGS) entry which is preliminary data.</text>
</comment>
<gene>
    <name evidence="2" type="ORF">DFH05DRAFT_1525643</name>
</gene>
<name>A0A9W8TWJ8_9AGAR</name>
<accession>A0A9W8TWJ8</accession>
<reference evidence="2 3" key="1">
    <citation type="journal article" date="2023" name="Proc. Natl. Acad. Sci. U.S.A.">
        <title>A global phylogenomic analysis of the shiitake genus Lentinula.</title>
        <authorList>
            <person name="Sierra-Patev S."/>
            <person name="Min B."/>
            <person name="Naranjo-Ortiz M."/>
            <person name="Looney B."/>
            <person name="Konkel Z."/>
            <person name="Slot J.C."/>
            <person name="Sakamoto Y."/>
            <person name="Steenwyk J.L."/>
            <person name="Rokas A."/>
            <person name="Carro J."/>
            <person name="Camarero S."/>
            <person name="Ferreira P."/>
            <person name="Molpeceres G."/>
            <person name="Ruiz-Duenas F.J."/>
            <person name="Serrano A."/>
            <person name="Henrissat B."/>
            <person name="Drula E."/>
            <person name="Hughes K.W."/>
            <person name="Mata J.L."/>
            <person name="Ishikawa N.K."/>
            <person name="Vargas-Isla R."/>
            <person name="Ushijima S."/>
            <person name="Smith C.A."/>
            <person name="Donoghue J."/>
            <person name="Ahrendt S."/>
            <person name="Andreopoulos W."/>
            <person name="He G."/>
            <person name="LaButti K."/>
            <person name="Lipzen A."/>
            <person name="Ng V."/>
            <person name="Riley R."/>
            <person name="Sandor L."/>
            <person name="Barry K."/>
            <person name="Martinez A.T."/>
            <person name="Xiao Y."/>
            <person name="Gibbons J.G."/>
            <person name="Terashima K."/>
            <person name="Grigoriev I.V."/>
            <person name="Hibbett D."/>
        </authorList>
    </citation>
    <scope>NUCLEOTIDE SEQUENCE [LARGE SCALE GENOMIC DNA]</scope>
    <source>
        <strain evidence="2 3">TFB7810</strain>
    </source>
</reference>
<proteinExistence type="predicted"/>
<dbReference type="InterPro" id="IPR027485">
    <property type="entry name" value="AMMECR1_N"/>
</dbReference>
<evidence type="ECO:0000313" key="2">
    <source>
        <dbReference type="EMBL" id="KAJ3743387.1"/>
    </source>
</evidence>
<dbReference type="PANTHER" id="PTHR13016:SF0">
    <property type="entry name" value="AMME SYNDROME CANDIDATE GENE 1 PROTEIN"/>
    <property type="match status" value="1"/>
</dbReference>
<dbReference type="InterPro" id="IPR023473">
    <property type="entry name" value="AMMECR1"/>
</dbReference>
<dbReference type="InterPro" id="IPR036071">
    <property type="entry name" value="AMMECR1_dom_sf"/>
</dbReference>
<dbReference type="EMBL" id="JANVFU010000008">
    <property type="protein sequence ID" value="KAJ3743387.1"/>
    <property type="molecule type" value="Genomic_DNA"/>
</dbReference>
<dbReference type="Gene3D" id="3.30.700.20">
    <property type="entry name" value="Hypothetical protein ph0010, domain 1"/>
    <property type="match status" value="1"/>
</dbReference>
<sequence>MNNLLQVENPRLVTIRLVFAPSLMSLVPPIPAADGPEPVRFEVCTAEHCFYVFDALYCALTPSTKPIAPTFPDEKYPLFVTWNTIRPGRSPRLRGCIGTFDPHPLHEGLAEYALISAFRDHRFRKIAKSELPSLECGVSLLTDFEDADSYLDWTIGVHGIHISFPHPSMLNSSSSGAPSPLSSSSYLPRITSRQTFSATYLPEVMPEQGWDKTDAVDSAIQKAGWTGTITEDIRRSVKLRRYQSRKHHVDWDEYVAWRNEHGPEFEI</sequence>
<dbReference type="SUPFAM" id="SSF143447">
    <property type="entry name" value="AMMECR1-like"/>
    <property type="match status" value="1"/>
</dbReference>
<dbReference type="InterPro" id="IPR002733">
    <property type="entry name" value="AMMECR1_domain"/>
</dbReference>
<dbReference type="AlphaFoldDB" id="A0A9W8TWJ8"/>
<evidence type="ECO:0000259" key="1">
    <source>
        <dbReference type="PROSITE" id="PS51112"/>
    </source>
</evidence>
<protein>
    <submittedName>
        <fullName evidence="2">AMMECR1 domain-containing protein</fullName>
    </submittedName>
</protein>